<evidence type="ECO:0000313" key="3">
    <source>
        <dbReference type="Proteomes" id="UP000006334"/>
    </source>
</evidence>
<dbReference type="SUPFAM" id="SSF102405">
    <property type="entry name" value="MCP/YpsA-like"/>
    <property type="match status" value="1"/>
</dbReference>
<dbReference type="STRING" id="1127673.GLIP_1742"/>
<name>K6YSW1_9ALTE</name>
<keyword evidence="1" id="KW-0812">Transmembrane</keyword>
<feature type="transmembrane region" description="Helical" evidence="1">
    <location>
        <begin position="445"/>
        <end position="464"/>
    </location>
</feature>
<sequence>MSSALTINIGVTGHRDIPEHDIPILEKALLEELTSLQKKCPRSTIQILSGLAEGADQLMVKVALKLKLKVTAVLPFDVQEYEKDFRSPQSLETFRRLFEQCSEVKICQREANSPRVEGYTALGKTLVGCSDYLIAIWDGVIDHNKGSSSYAVKPGGTADVVRMCIEGLVDESSLLFSKPNKTYCKWLVSTRSRHASLPVSVGSKKDIGSWKTIDAYGVQNVDLFNEILAKTERFNTGALRIKKKDKAESLAHLIGEQPPTESLAAIKHLVDAYCVADCLAQIRQQQRLKSLKWITTLSFFAIFAQQIYVGLYATVSWFLIHVFLVGVVVSIYWLFFVGSESKEEQYVEWRVFAEDLRVQIFWHLSGIPDHSANNYRTTKLYEMDWIVDNLNKLMLQVPKPNKQHIHYVRKVWILDQRNYFYGQRGERGRAFALLNKSKQYQRNSIFLFCLAIALMFFSVAKIQFNLIPAFSTSILFIIIAMSFISSALLKTFAVQMGFEELSQRYLRTGYFFQQAMNRMSLLDETHDSETDNIESYQRVIKIIGIEALNENAAWLQLHKMNAYQVQVS</sequence>
<organism evidence="2 3">
    <name type="scientific">Aliiglaciecola lipolytica E3</name>
    <dbReference type="NCBI Taxonomy" id="1127673"/>
    <lineage>
        <taxon>Bacteria</taxon>
        <taxon>Pseudomonadati</taxon>
        <taxon>Pseudomonadota</taxon>
        <taxon>Gammaproteobacteria</taxon>
        <taxon>Alteromonadales</taxon>
        <taxon>Alteromonadaceae</taxon>
        <taxon>Aliiglaciecola</taxon>
    </lineage>
</organism>
<evidence type="ECO:0000313" key="2">
    <source>
        <dbReference type="EMBL" id="GAC14375.1"/>
    </source>
</evidence>
<keyword evidence="3" id="KW-1185">Reference proteome</keyword>
<dbReference type="OrthoDB" id="9150973at2"/>
<keyword evidence="1" id="KW-1133">Transmembrane helix</keyword>
<dbReference type="eggNOG" id="ENOG5032XM8">
    <property type="taxonomic scope" value="Bacteria"/>
</dbReference>
<gene>
    <name evidence="2" type="ORF">GLIP_1742</name>
</gene>
<keyword evidence="1" id="KW-0472">Membrane</keyword>
<reference evidence="2 3" key="1">
    <citation type="journal article" date="2017" name="Antonie Van Leeuwenhoek">
        <title>Rhizobium rhizosphaerae sp. nov., a novel species isolated from rice rhizosphere.</title>
        <authorList>
            <person name="Zhao J.J."/>
            <person name="Zhang J."/>
            <person name="Zhang R.J."/>
            <person name="Zhang C.W."/>
            <person name="Yin H.Q."/>
            <person name="Zhang X.X."/>
        </authorList>
    </citation>
    <scope>NUCLEOTIDE SEQUENCE [LARGE SCALE GENOMIC DNA]</scope>
    <source>
        <strain evidence="2 3">E3</strain>
    </source>
</reference>
<evidence type="ECO:0000256" key="1">
    <source>
        <dbReference type="SAM" id="Phobius"/>
    </source>
</evidence>
<dbReference type="Gene3D" id="3.40.50.450">
    <property type="match status" value="1"/>
</dbReference>
<accession>K6YSW1</accession>
<feature type="transmembrane region" description="Helical" evidence="1">
    <location>
        <begin position="291"/>
        <end position="309"/>
    </location>
</feature>
<dbReference type="Proteomes" id="UP000006334">
    <property type="component" value="Unassembled WGS sequence"/>
</dbReference>
<comment type="caution">
    <text evidence="2">The sequence shown here is derived from an EMBL/GenBank/DDBJ whole genome shotgun (WGS) entry which is preliminary data.</text>
</comment>
<feature type="transmembrane region" description="Helical" evidence="1">
    <location>
        <begin position="315"/>
        <end position="335"/>
    </location>
</feature>
<protein>
    <recommendedName>
        <fullName evidence="4">SMODS and SLOG-associating 2TM effector domain-containing protein</fullName>
    </recommendedName>
</protein>
<dbReference type="EMBL" id="BAEN01000036">
    <property type="protein sequence ID" value="GAC14375.1"/>
    <property type="molecule type" value="Genomic_DNA"/>
</dbReference>
<dbReference type="RefSeq" id="WP_008844191.1">
    <property type="nucleotide sequence ID" value="NZ_BAEN01000036.1"/>
</dbReference>
<proteinExistence type="predicted"/>
<evidence type="ECO:0008006" key="4">
    <source>
        <dbReference type="Google" id="ProtNLM"/>
    </source>
</evidence>
<feature type="transmembrane region" description="Helical" evidence="1">
    <location>
        <begin position="470"/>
        <end position="489"/>
    </location>
</feature>
<dbReference type="AlphaFoldDB" id="K6YSW1"/>